<protein>
    <recommendedName>
        <fullName evidence="1">Integrase zinc-binding domain-containing protein</fullName>
    </recommendedName>
</protein>
<dbReference type="InterPro" id="IPR041588">
    <property type="entry name" value="Integrase_H2C2"/>
</dbReference>
<feature type="non-terminal residue" evidence="2">
    <location>
        <position position="1"/>
    </location>
</feature>
<keyword evidence="3" id="KW-1185">Reference proteome</keyword>
<gene>
    <name evidence="2" type="ORF">CR513_40934</name>
</gene>
<dbReference type="Pfam" id="PF17921">
    <property type="entry name" value="Integrase_H2C2"/>
    <property type="match status" value="1"/>
</dbReference>
<dbReference type="Proteomes" id="UP000257109">
    <property type="component" value="Unassembled WGS sequence"/>
</dbReference>
<evidence type="ECO:0000259" key="1">
    <source>
        <dbReference type="Pfam" id="PF17921"/>
    </source>
</evidence>
<evidence type="ECO:0000313" key="2">
    <source>
        <dbReference type="EMBL" id="RDX78736.1"/>
    </source>
</evidence>
<organism evidence="2 3">
    <name type="scientific">Mucuna pruriens</name>
    <name type="common">Velvet bean</name>
    <name type="synonym">Dolichos pruriens</name>
    <dbReference type="NCBI Taxonomy" id="157652"/>
    <lineage>
        <taxon>Eukaryota</taxon>
        <taxon>Viridiplantae</taxon>
        <taxon>Streptophyta</taxon>
        <taxon>Embryophyta</taxon>
        <taxon>Tracheophyta</taxon>
        <taxon>Spermatophyta</taxon>
        <taxon>Magnoliopsida</taxon>
        <taxon>eudicotyledons</taxon>
        <taxon>Gunneridae</taxon>
        <taxon>Pentapetalae</taxon>
        <taxon>rosids</taxon>
        <taxon>fabids</taxon>
        <taxon>Fabales</taxon>
        <taxon>Fabaceae</taxon>
        <taxon>Papilionoideae</taxon>
        <taxon>50 kb inversion clade</taxon>
        <taxon>NPAAA clade</taxon>
        <taxon>indigoferoid/millettioid clade</taxon>
        <taxon>Phaseoleae</taxon>
        <taxon>Mucuna</taxon>
    </lineage>
</organism>
<comment type="caution">
    <text evidence="2">The sequence shown here is derived from an EMBL/GenBank/DDBJ whole genome shotgun (WGS) entry which is preliminary data.</text>
</comment>
<dbReference type="AlphaFoldDB" id="A0A371FKB1"/>
<dbReference type="PANTHER" id="PTHR48475:SF1">
    <property type="entry name" value="RNASE H TYPE-1 DOMAIN-CONTAINING PROTEIN"/>
    <property type="match status" value="1"/>
</dbReference>
<name>A0A371FKB1_MUCPR</name>
<feature type="domain" description="Integrase zinc-binding" evidence="1">
    <location>
        <begin position="161"/>
        <end position="217"/>
    </location>
</feature>
<accession>A0A371FKB1</accession>
<dbReference type="SUPFAM" id="SSF53098">
    <property type="entry name" value="Ribonuclease H-like"/>
    <property type="match status" value="1"/>
</dbReference>
<dbReference type="Gene3D" id="1.10.340.70">
    <property type="match status" value="1"/>
</dbReference>
<dbReference type="InterPro" id="IPR012337">
    <property type="entry name" value="RNaseH-like_sf"/>
</dbReference>
<reference evidence="2" key="1">
    <citation type="submission" date="2018-05" db="EMBL/GenBank/DDBJ databases">
        <title>Draft genome of Mucuna pruriens seed.</title>
        <authorList>
            <person name="Nnadi N.E."/>
            <person name="Vos R."/>
            <person name="Hasami M.H."/>
            <person name="Devisetty U.K."/>
            <person name="Aguiy J.C."/>
        </authorList>
    </citation>
    <scope>NUCLEOTIDE SEQUENCE [LARGE SCALE GENOMIC DNA]</scope>
    <source>
        <strain evidence="2">JCA_2017</strain>
    </source>
</reference>
<dbReference type="OrthoDB" id="1934793at2759"/>
<proteinExistence type="predicted"/>
<evidence type="ECO:0000313" key="3">
    <source>
        <dbReference type="Proteomes" id="UP000257109"/>
    </source>
</evidence>
<dbReference type="PANTHER" id="PTHR48475">
    <property type="entry name" value="RIBONUCLEASE H"/>
    <property type="match status" value="1"/>
</dbReference>
<dbReference type="EMBL" id="QJKJ01008764">
    <property type="protein sequence ID" value="RDX78736.1"/>
    <property type="molecule type" value="Genomic_DNA"/>
</dbReference>
<sequence length="266" mass="31233">MSQKAIKESALIEHLDYHPIIDYQPLLHKFPNKHIIAVAETKSELNRWKMWFDGASNLLGNKIGLGFDYTNNMVEYEACAMGIMMALEHQVRELKLRGEWEMQVNEGQEMIIHIQYQSRVAHYQHLDQDEPEDLRRLASRFFLSGTILYKRRANMMLLLCVDDQEAKEIMEEVHEGTFGTYTNGHALARKILRVWYYWTKMESDCCQHVKRCMKCQIYVDNINVSNIPRAFFHVGLRHNHNRAEGIQYLLLPLFLSSSSFCAYTIP</sequence>